<comment type="caution">
    <text evidence="8">The sequence shown here is derived from an EMBL/GenBank/DDBJ whole genome shotgun (WGS) entry which is preliminary data.</text>
</comment>
<evidence type="ECO:0000259" key="7">
    <source>
        <dbReference type="Pfam" id="PF01765"/>
    </source>
</evidence>
<organism evidence="8 10">
    <name type="scientific">Clostridium coskatii</name>
    <dbReference type="NCBI Taxonomy" id="1705578"/>
    <lineage>
        <taxon>Bacteria</taxon>
        <taxon>Bacillati</taxon>
        <taxon>Bacillota</taxon>
        <taxon>Clostridia</taxon>
        <taxon>Eubacteriales</taxon>
        <taxon>Clostridiaceae</taxon>
        <taxon>Clostridium</taxon>
    </lineage>
</organism>
<evidence type="ECO:0000313" key="10">
    <source>
        <dbReference type="Proteomes" id="UP000077384"/>
    </source>
</evidence>
<keyword evidence="11" id="KW-1185">Reference proteome</keyword>
<dbReference type="InterPro" id="IPR036191">
    <property type="entry name" value="RRF_sf"/>
</dbReference>
<evidence type="ECO:0000256" key="6">
    <source>
        <dbReference type="SAM" id="Coils"/>
    </source>
</evidence>
<dbReference type="HAMAP" id="MF_00040">
    <property type="entry name" value="RRF"/>
    <property type="match status" value="1"/>
</dbReference>
<feature type="domain" description="Ribosome recycling factor" evidence="7">
    <location>
        <begin position="20"/>
        <end position="183"/>
    </location>
</feature>
<dbReference type="RefSeq" id="WP_013237970.1">
    <property type="nucleotide sequence ID" value="NZ_LITQ01000003.1"/>
</dbReference>
<dbReference type="CDD" id="cd00520">
    <property type="entry name" value="RRF"/>
    <property type="match status" value="1"/>
</dbReference>
<dbReference type="NCBIfam" id="TIGR00496">
    <property type="entry name" value="frr"/>
    <property type="match status" value="1"/>
</dbReference>
<gene>
    <name evidence="5 8" type="primary">frr</name>
    <name evidence="9" type="ORF">CLCOS_26100</name>
    <name evidence="8" type="ORF">WX73_02940</name>
</gene>
<evidence type="ECO:0000256" key="2">
    <source>
        <dbReference type="ARBA" id="ARBA00005912"/>
    </source>
</evidence>
<evidence type="ECO:0000256" key="4">
    <source>
        <dbReference type="ARBA" id="ARBA00022917"/>
    </source>
</evidence>
<accession>A0A166TZV4</accession>
<dbReference type="PANTHER" id="PTHR20982">
    <property type="entry name" value="RIBOSOME RECYCLING FACTOR"/>
    <property type="match status" value="1"/>
</dbReference>
<reference evidence="8 10" key="1">
    <citation type="journal article" date="2015" name="Biotechnol. Bioeng.">
        <title>Genome sequence and phenotypic characterization of Caulobacter segnis.</title>
        <authorList>
            <person name="Patel S."/>
            <person name="Fletcher B."/>
            <person name="Scott D.C."/>
            <person name="Ely B."/>
        </authorList>
    </citation>
    <scope>NUCLEOTIDE SEQUENCE [LARGE SCALE GENOMIC DNA]</scope>
    <source>
        <strain evidence="8 10">PS02</strain>
    </source>
</reference>
<reference evidence="9 11" key="2">
    <citation type="journal article" date="2016" name="Front. Microbiol.">
        <title>Industrial Acetogenic Biocatalysts: A Comparative Metabolic and Genomic Analysis.</title>
        <authorList>
            <person name="Bengelsdorf F."/>
            <person name="Poehlein A."/>
            <person name="Sonja S."/>
            <person name="Erz C."/>
            <person name="Hummel T."/>
            <person name="Hoffmeister S."/>
            <person name="Daniel R."/>
            <person name="Durre P."/>
        </authorList>
    </citation>
    <scope>NUCLEOTIDE SEQUENCE [LARGE SCALE GENOMIC DNA]</scope>
    <source>
        <strain evidence="9 11">PTA-10522</strain>
    </source>
</reference>
<dbReference type="GO" id="GO:0043023">
    <property type="term" value="F:ribosomal large subunit binding"/>
    <property type="evidence" value="ECO:0007669"/>
    <property type="project" value="TreeGrafter"/>
</dbReference>
<keyword evidence="6" id="KW-0175">Coiled coil</keyword>
<feature type="coiled-coil region" evidence="6">
    <location>
        <begin position="132"/>
        <end position="166"/>
    </location>
</feature>
<dbReference type="PATRIC" id="fig|1705578.3.peg.2596"/>
<dbReference type="Gene3D" id="1.10.132.20">
    <property type="entry name" value="Ribosome-recycling factor"/>
    <property type="match status" value="1"/>
</dbReference>
<evidence type="ECO:0000256" key="1">
    <source>
        <dbReference type="ARBA" id="ARBA00004496"/>
    </source>
</evidence>
<dbReference type="FunFam" id="1.10.132.20:FF:000001">
    <property type="entry name" value="Ribosome-recycling factor"/>
    <property type="match status" value="1"/>
</dbReference>
<evidence type="ECO:0000313" key="8">
    <source>
        <dbReference type="EMBL" id="OAA94394.1"/>
    </source>
</evidence>
<protein>
    <recommendedName>
        <fullName evidence="5">Ribosome-recycling factor</fullName>
        <shortName evidence="5">RRF</shortName>
    </recommendedName>
    <alternativeName>
        <fullName evidence="5">Ribosome-releasing factor</fullName>
    </alternativeName>
</protein>
<comment type="function">
    <text evidence="5">Responsible for the release of ribosomes from messenger RNA at the termination of protein biosynthesis. May increase the efficiency of translation by recycling ribosomes from one round of translation to another.</text>
</comment>
<dbReference type="PANTHER" id="PTHR20982:SF3">
    <property type="entry name" value="MITOCHONDRIAL RIBOSOME RECYCLING FACTOR PSEUDO 1"/>
    <property type="match status" value="1"/>
</dbReference>
<dbReference type="Proteomes" id="UP000077384">
    <property type="component" value="Unassembled WGS sequence"/>
</dbReference>
<dbReference type="Proteomes" id="UP000093694">
    <property type="component" value="Unassembled WGS sequence"/>
</dbReference>
<dbReference type="FunFam" id="3.30.1360.40:FF:000001">
    <property type="entry name" value="Ribosome-recycling factor"/>
    <property type="match status" value="1"/>
</dbReference>
<dbReference type="Gene3D" id="3.30.1360.40">
    <property type="match status" value="1"/>
</dbReference>
<comment type="similarity">
    <text evidence="2 5">Belongs to the RRF family.</text>
</comment>
<dbReference type="InterPro" id="IPR023584">
    <property type="entry name" value="Ribosome_recyc_fac_dom"/>
</dbReference>
<evidence type="ECO:0000256" key="5">
    <source>
        <dbReference type="HAMAP-Rule" id="MF_00040"/>
    </source>
</evidence>
<dbReference type="EMBL" id="LROR01000054">
    <property type="protein sequence ID" value="OBR93138.1"/>
    <property type="molecule type" value="Genomic_DNA"/>
</dbReference>
<keyword evidence="3 5" id="KW-0963">Cytoplasm</keyword>
<dbReference type="EMBL" id="LITQ01000003">
    <property type="protein sequence ID" value="OAA94394.1"/>
    <property type="molecule type" value="Genomic_DNA"/>
</dbReference>
<name>A0A166TZV4_9CLOT</name>
<sequence>MIKDTLNKADGKMGKTIDALKSELASMKAGRASAALLDRIEAEYYGSMTPINQLGNISIPEPRVLCIQPWDKTALKAIEKAILKSDLGINPSNDGEVIRLVIPELTEETRKDIVKNVKKAGEDSKVAVRAIRRECNDNIKALKKENDISEDEIKKAEADVQKKTDDFIKKIDEIIKKKENEIMSL</sequence>
<dbReference type="InterPro" id="IPR002661">
    <property type="entry name" value="Ribosome_recyc_fac"/>
</dbReference>
<evidence type="ECO:0000313" key="11">
    <source>
        <dbReference type="Proteomes" id="UP000093694"/>
    </source>
</evidence>
<comment type="subcellular location">
    <subcellularLocation>
        <location evidence="1 5">Cytoplasm</location>
    </subcellularLocation>
</comment>
<dbReference type="Pfam" id="PF01765">
    <property type="entry name" value="RRF"/>
    <property type="match status" value="1"/>
</dbReference>
<dbReference type="GO" id="GO:0005737">
    <property type="term" value="C:cytoplasm"/>
    <property type="evidence" value="ECO:0007669"/>
    <property type="project" value="UniProtKB-SubCell"/>
</dbReference>
<proteinExistence type="inferred from homology"/>
<dbReference type="GO" id="GO:0006415">
    <property type="term" value="P:translational termination"/>
    <property type="evidence" value="ECO:0007669"/>
    <property type="project" value="UniProtKB-UniRule"/>
</dbReference>
<keyword evidence="4 5" id="KW-0648">Protein biosynthesis</keyword>
<dbReference type="SUPFAM" id="SSF55194">
    <property type="entry name" value="Ribosome recycling factor, RRF"/>
    <property type="match status" value="1"/>
</dbReference>
<evidence type="ECO:0000313" key="9">
    <source>
        <dbReference type="EMBL" id="OBR93138.1"/>
    </source>
</evidence>
<evidence type="ECO:0000256" key="3">
    <source>
        <dbReference type="ARBA" id="ARBA00022490"/>
    </source>
</evidence>
<dbReference type="AlphaFoldDB" id="A0A166TZV4"/>